<dbReference type="EMBL" id="JAVDQH010000016">
    <property type="protein sequence ID" value="MDR6245626.1"/>
    <property type="molecule type" value="Genomic_DNA"/>
</dbReference>
<dbReference type="RefSeq" id="WP_188777762.1">
    <property type="nucleotide sequence ID" value="NZ_BMMB01000011.1"/>
</dbReference>
<gene>
    <name evidence="7" type="ORF">JOC58_003539</name>
</gene>
<comment type="similarity">
    <text evidence="2 6">Belongs to the HAD-like hydrolase superfamily. NagD family.</text>
</comment>
<organism evidence="7 8">
    <name type="scientific">Paenibacillus hunanensis</name>
    <dbReference type="NCBI Taxonomy" id="539262"/>
    <lineage>
        <taxon>Bacteria</taxon>
        <taxon>Bacillati</taxon>
        <taxon>Bacillota</taxon>
        <taxon>Bacilli</taxon>
        <taxon>Bacillales</taxon>
        <taxon>Paenibacillaceae</taxon>
        <taxon>Paenibacillus</taxon>
    </lineage>
</organism>
<dbReference type="NCBIfam" id="TIGR01460">
    <property type="entry name" value="HAD-SF-IIA"/>
    <property type="match status" value="1"/>
</dbReference>
<keyword evidence="8" id="KW-1185">Reference proteome</keyword>
<dbReference type="CDD" id="cd07530">
    <property type="entry name" value="HAD_Pase_UmpH-like"/>
    <property type="match status" value="1"/>
</dbReference>
<evidence type="ECO:0000256" key="2">
    <source>
        <dbReference type="ARBA" id="ARBA00006696"/>
    </source>
</evidence>
<dbReference type="EC" id="3.1.3.-" evidence="6"/>
<dbReference type="InterPro" id="IPR006357">
    <property type="entry name" value="HAD-SF_hydro_IIA"/>
</dbReference>
<proteinExistence type="inferred from homology"/>
<dbReference type="Gene3D" id="3.40.50.1000">
    <property type="entry name" value="HAD superfamily/HAD-like"/>
    <property type="match status" value="2"/>
</dbReference>
<dbReference type="PIRSF" id="PIRSF000915">
    <property type="entry name" value="PGP-type_phosphatase"/>
    <property type="match status" value="1"/>
</dbReference>
<dbReference type="InterPro" id="IPR036412">
    <property type="entry name" value="HAD-like_sf"/>
</dbReference>
<dbReference type="SFLD" id="SFLDS00003">
    <property type="entry name" value="Haloacid_Dehalogenase"/>
    <property type="match status" value="1"/>
</dbReference>
<evidence type="ECO:0000256" key="1">
    <source>
        <dbReference type="ARBA" id="ARBA00001946"/>
    </source>
</evidence>
<comment type="cofactor">
    <cofactor evidence="1 6">
        <name>Mg(2+)</name>
        <dbReference type="ChEBI" id="CHEBI:18420"/>
    </cofactor>
</comment>
<protein>
    <recommendedName>
        <fullName evidence="6">Acid sugar phosphatase</fullName>
        <ecNumber evidence="6">3.1.3.-</ecNumber>
    </recommendedName>
</protein>
<keyword evidence="5 6" id="KW-0460">Magnesium</keyword>
<comment type="function">
    <text evidence="6">Catalyzes the dephosphorylation of 2-6 carbon acid sugars in vitro.</text>
</comment>
<name>A0ABU1J361_9BACL</name>
<dbReference type="PANTHER" id="PTHR19288:SF46">
    <property type="entry name" value="HALOACID DEHALOGENASE-LIKE HYDROLASE DOMAIN-CONTAINING PROTEIN 2"/>
    <property type="match status" value="1"/>
</dbReference>
<evidence type="ECO:0000256" key="5">
    <source>
        <dbReference type="ARBA" id="ARBA00022842"/>
    </source>
</evidence>
<dbReference type="SFLD" id="SFLDG01139">
    <property type="entry name" value="C2.A:_Pyridoxal_Phosphate_Phos"/>
    <property type="match status" value="1"/>
</dbReference>
<dbReference type="InterPro" id="IPR006354">
    <property type="entry name" value="HAD-SF_hydro_IIA_hyp1"/>
</dbReference>
<evidence type="ECO:0000256" key="6">
    <source>
        <dbReference type="PIRNR" id="PIRNR000915"/>
    </source>
</evidence>
<evidence type="ECO:0000256" key="4">
    <source>
        <dbReference type="ARBA" id="ARBA00022801"/>
    </source>
</evidence>
<keyword evidence="4 7" id="KW-0378">Hydrolase</keyword>
<comment type="caution">
    <text evidence="7">The sequence shown here is derived from an EMBL/GenBank/DDBJ whole genome shotgun (WGS) entry which is preliminary data.</text>
</comment>
<dbReference type="Proteomes" id="UP001185028">
    <property type="component" value="Unassembled WGS sequence"/>
</dbReference>
<reference evidence="7 8" key="1">
    <citation type="submission" date="2023-07" db="EMBL/GenBank/DDBJ databases">
        <title>Genomic Encyclopedia of Type Strains, Phase IV (KMG-IV): sequencing the most valuable type-strain genomes for metagenomic binning, comparative biology and taxonomic classification.</title>
        <authorList>
            <person name="Goeker M."/>
        </authorList>
    </citation>
    <scope>NUCLEOTIDE SEQUENCE [LARGE SCALE GENOMIC DNA]</scope>
    <source>
        <strain evidence="7 8">DSM 22170</strain>
    </source>
</reference>
<keyword evidence="3 6" id="KW-0479">Metal-binding</keyword>
<dbReference type="GO" id="GO:0016787">
    <property type="term" value="F:hydrolase activity"/>
    <property type="evidence" value="ECO:0007669"/>
    <property type="project" value="UniProtKB-KW"/>
</dbReference>
<dbReference type="Pfam" id="PF13344">
    <property type="entry name" value="Hydrolase_6"/>
    <property type="match status" value="1"/>
</dbReference>
<evidence type="ECO:0000256" key="3">
    <source>
        <dbReference type="ARBA" id="ARBA00022723"/>
    </source>
</evidence>
<sequence length="267" mass="27674">MANGKGLLIDLDGTLYHGNRVIPGAADWIARLKQAGIPYLFVTNNSSRTPEGVAAHMQELGIEAEADQVCTSALAAAAYIAGEQPGASVYVIGEPGLVAAVQAAGLKVSEEQPDYVLQGIDRSFTYDKLTIALRLISGGARFVLTNPDLQLPSHDGLLPGAGTLGAAITAATTVEPVVIGKPSSILMEYALQRIGLSAEDAIVVGDNMLTDIAAGAAAGCPTILVMTGVTTEQNLSQHEAQTGVRADQVCQSLSEIDPAQLDQLSRL</sequence>
<dbReference type="NCBIfam" id="TIGR01457">
    <property type="entry name" value="HAD-SF-IIA-hyp2"/>
    <property type="match status" value="1"/>
</dbReference>
<evidence type="ECO:0000313" key="8">
    <source>
        <dbReference type="Proteomes" id="UP001185028"/>
    </source>
</evidence>
<dbReference type="InterPro" id="IPR023214">
    <property type="entry name" value="HAD_sf"/>
</dbReference>
<dbReference type="Pfam" id="PF13242">
    <property type="entry name" value="Hydrolase_like"/>
    <property type="match status" value="1"/>
</dbReference>
<accession>A0ABU1J361</accession>
<dbReference type="SUPFAM" id="SSF56784">
    <property type="entry name" value="HAD-like"/>
    <property type="match status" value="1"/>
</dbReference>
<evidence type="ECO:0000313" key="7">
    <source>
        <dbReference type="EMBL" id="MDR6245626.1"/>
    </source>
</evidence>
<dbReference type="PANTHER" id="PTHR19288">
    <property type="entry name" value="4-NITROPHENYLPHOSPHATASE-RELATED"/>
    <property type="match status" value="1"/>
</dbReference>